<evidence type="ECO:0000256" key="2">
    <source>
        <dbReference type="ARBA" id="ARBA00022694"/>
    </source>
</evidence>
<dbReference type="InterPro" id="IPR014729">
    <property type="entry name" value="Rossmann-like_a/b/a_fold"/>
</dbReference>
<comment type="pathway">
    <text evidence="3">tRNA modification; 5-methoxycarbonylmethyl-2-thiouridine-tRNA biosynthesis.</text>
</comment>
<sequence length="407" mass="45121">MESGNQRVTCIKCKVLPSDIKIRQANFCKSCFQLNFITKFKSNLARSAAPQTEKRPNLLVAFSGGNSSRALLQLCSDFQTPGSGTKLQQKYNEMLILHLDESAIFEDQDAEKSIMEIIEKYPFKCITKKLEDVFSSSRYSKFVSKTTNSKGLFFSHSLEKETNESPKDLLVKLFEGIKSTTSKEYMLECIKHHLLLEAARENGCEVIAVGNSATRIAVKSILMTSEGRGFSLPFDVGAESTLEEDVYIVRPLRSSLSKEIVYYNNLLGLESVTIPTFSTKANANSKIMSLGYLTENFISGLDLEYSATVPTVTSTVGKLKVNANATTNKKCLICLAPIGDNASTWRKNVTIDSLDNTLKELKDDSSKIDENIKDENLVNVENSLCYSCLSLASDTENDTILPGFVQI</sequence>
<dbReference type="GO" id="GO:0002143">
    <property type="term" value="P:tRNA wobble position uridine thiolation"/>
    <property type="evidence" value="ECO:0007669"/>
    <property type="project" value="TreeGrafter"/>
</dbReference>
<keyword evidence="2 3" id="KW-0819">tRNA processing</keyword>
<dbReference type="AlphaFoldDB" id="A0A2T9YR91"/>
<dbReference type="InterPro" id="IPR019407">
    <property type="entry name" value="CTU2"/>
</dbReference>
<dbReference type="PANTHER" id="PTHR20882:SF14">
    <property type="entry name" value="CYTOPLASMIC TRNA 2-THIOLATION PROTEIN 2"/>
    <property type="match status" value="1"/>
</dbReference>
<dbReference type="Pfam" id="PF10288">
    <property type="entry name" value="CTU2"/>
    <property type="match status" value="1"/>
</dbReference>
<dbReference type="OrthoDB" id="25129at2759"/>
<gene>
    <name evidence="3" type="primary">NCS2</name>
    <name evidence="3" type="synonym">CTU2</name>
    <name evidence="4" type="ORF">BB559_002906</name>
</gene>
<evidence type="ECO:0000256" key="3">
    <source>
        <dbReference type="HAMAP-Rule" id="MF_03054"/>
    </source>
</evidence>
<organism evidence="4 5">
    <name type="scientific">Furculomyces boomerangus</name>
    <dbReference type="NCBI Taxonomy" id="61424"/>
    <lineage>
        <taxon>Eukaryota</taxon>
        <taxon>Fungi</taxon>
        <taxon>Fungi incertae sedis</taxon>
        <taxon>Zoopagomycota</taxon>
        <taxon>Kickxellomycotina</taxon>
        <taxon>Harpellomycetes</taxon>
        <taxon>Harpellales</taxon>
        <taxon>Harpellaceae</taxon>
        <taxon>Furculomyces</taxon>
    </lineage>
</organism>
<name>A0A2T9YR91_9FUNG</name>
<dbReference type="GO" id="GO:0005829">
    <property type="term" value="C:cytosol"/>
    <property type="evidence" value="ECO:0007669"/>
    <property type="project" value="TreeGrafter"/>
</dbReference>
<dbReference type="GO" id="GO:0016783">
    <property type="term" value="F:sulfurtransferase activity"/>
    <property type="evidence" value="ECO:0007669"/>
    <property type="project" value="TreeGrafter"/>
</dbReference>
<accession>A0A2T9YR91</accession>
<comment type="subcellular location">
    <subcellularLocation>
        <location evidence="3">Cytoplasm</location>
    </subcellularLocation>
</comment>
<comment type="caution">
    <text evidence="4">The sequence shown here is derived from an EMBL/GenBank/DDBJ whole genome shotgun (WGS) entry which is preliminary data.</text>
</comment>
<dbReference type="STRING" id="61424.A0A2T9YR91"/>
<dbReference type="GO" id="GO:0032447">
    <property type="term" value="P:protein urmylation"/>
    <property type="evidence" value="ECO:0007669"/>
    <property type="project" value="UniProtKB-UniRule"/>
</dbReference>
<comment type="function">
    <text evidence="3">Plays a central role in 2-thiolation of mcm(5)S(2)U at tRNA wobble positions of tRNA(Lys), tRNA(Glu) and tRNA(Gln). May act by forming a heterodimer with NCS6 that ligates sulfur from thiocarboxylated URM1 onto the uridine of tRNAs at wobble position. Prior mcm(5) tRNA modification by the elongator complex is required for 2-thiolation. May also be involved in protein urmylation.</text>
</comment>
<dbReference type="SUPFAM" id="SSF52402">
    <property type="entry name" value="Adenine nucleotide alpha hydrolases-like"/>
    <property type="match status" value="1"/>
</dbReference>
<dbReference type="Proteomes" id="UP000245699">
    <property type="component" value="Unassembled WGS sequence"/>
</dbReference>
<dbReference type="GO" id="GO:0016779">
    <property type="term" value="F:nucleotidyltransferase activity"/>
    <property type="evidence" value="ECO:0007669"/>
    <property type="project" value="UniProtKB-UniRule"/>
</dbReference>
<evidence type="ECO:0000256" key="1">
    <source>
        <dbReference type="ARBA" id="ARBA00022490"/>
    </source>
</evidence>
<dbReference type="UniPathway" id="UPA00988"/>
<evidence type="ECO:0000313" key="4">
    <source>
        <dbReference type="EMBL" id="PVU94870.1"/>
    </source>
</evidence>
<proteinExistence type="inferred from homology"/>
<dbReference type="GO" id="GO:0000049">
    <property type="term" value="F:tRNA binding"/>
    <property type="evidence" value="ECO:0007669"/>
    <property type="project" value="InterPro"/>
</dbReference>
<comment type="similarity">
    <text evidence="3">Belongs to the CTU2/NCS2 family.</text>
</comment>
<dbReference type="PANTHER" id="PTHR20882">
    <property type="entry name" value="CYTOPLASMIC TRNA 2-THIOLATION PROTEIN 2"/>
    <property type="match status" value="1"/>
</dbReference>
<dbReference type="Gene3D" id="3.40.50.620">
    <property type="entry name" value="HUPs"/>
    <property type="match status" value="1"/>
</dbReference>
<dbReference type="EMBL" id="MBFT01000217">
    <property type="protein sequence ID" value="PVU94870.1"/>
    <property type="molecule type" value="Genomic_DNA"/>
</dbReference>
<keyword evidence="1 3" id="KW-0963">Cytoplasm</keyword>
<reference evidence="4 5" key="1">
    <citation type="journal article" date="2018" name="MBio">
        <title>Comparative Genomics Reveals the Core Gene Toolbox for the Fungus-Insect Symbiosis.</title>
        <authorList>
            <person name="Wang Y."/>
            <person name="Stata M."/>
            <person name="Wang W."/>
            <person name="Stajich J.E."/>
            <person name="White M.M."/>
            <person name="Moncalvo J.M."/>
        </authorList>
    </citation>
    <scope>NUCLEOTIDE SEQUENCE [LARGE SCALE GENOMIC DNA]</scope>
    <source>
        <strain evidence="4 5">AUS-77-4</strain>
    </source>
</reference>
<protein>
    <recommendedName>
        <fullName evidence="3">Cytoplasmic tRNA 2-thiolation protein 2</fullName>
    </recommendedName>
</protein>
<evidence type="ECO:0000313" key="5">
    <source>
        <dbReference type="Proteomes" id="UP000245699"/>
    </source>
</evidence>
<keyword evidence="5" id="KW-1185">Reference proteome</keyword>
<dbReference type="HAMAP" id="MF_03054">
    <property type="entry name" value="CTU2"/>
    <property type="match status" value="1"/>
</dbReference>